<gene>
    <name evidence="1" type="ORF">HMPREF0373_02978</name>
</gene>
<dbReference type="HOGENOM" id="CLU_2787664_0_0_9"/>
<evidence type="ECO:0000313" key="2">
    <source>
        <dbReference type="Proteomes" id="UP000016608"/>
    </source>
</evidence>
<dbReference type="AlphaFoldDB" id="U2QLX4"/>
<reference evidence="1 2" key="1">
    <citation type="submission" date="2013-06" db="EMBL/GenBank/DDBJ databases">
        <authorList>
            <person name="Weinstock G."/>
            <person name="Sodergren E."/>
            <person name="Lobos E.A."/>
            <person name="Fulton L."/>
            <person name="Fulton R."/>
            <person name="Courtney L."/>
            <person name="Fronick C."/>
            <person name="O'Laughlin M."/>
            <person name="Godfrey J."/>
            <person name="Wilson R.M."/>
            <person name="Miner T."/>
            <person name="Farmer C."/>
            <person name="Delehaunty K."/>
            <person name="Cordes M."/>
            <person name="Minx P."/>
            <person name="Tomlinson C."/>
            <person name="Chen J."/>
            <person name="Wollam A."/>
            <person name="Pepin K.H."/>
            <person name="Bhonagiri V."/>
            <person name="Zhang X."/>
            <person name="Warren W."/>
            <person name="Mitreva M."/>
            <person name="Mardis E.R."/>
            <person name="Wilson R.K."/>
        </authorList>
    </citation>
    <scope>NUCLEOTIDE SEQUENCE [LARGE SCALE GENOMIC DNA]</scope>
    <source>
        <strain evidence="1 2">ATCC 29099</strain>
    </source>
</reference>
<dbReference type="EMBL" id="AWVJ01000178">
    <property type="protein sequence ID" value="ERK42308.1"/>
    <property type="molecule type" value="Genomic_DNA"/>
</dbReference>
<organism evidence="1 2">
    <name type="scientific">Eubacterium ramulus ATCC 29099</name>
    <dbReference type="NCBI Taxonomy" id="1256908"/>
    <lineage>
        <taxon>Bacteria</taxon>
        <taxon>Bacillati</taxon>
        <taxon>Bacillota</taxon>
        <taxon>Clostridia</taxon>
        <taxon>Eubacteriales</taxon>
        <taxon>Eubacteriaceae</taxon>
        <taxon>Eubacterium</taxon>
    </lineage>
</organism>
<proteinExistence type="predicted"/>
<evidence type="ECO:0000313" key="1">
    <source>
        <dbReference type="EMBL" id="ERK42308.1"/>
    </source>
</evidence>
<sequence>MTPKAIVLSGVVFCLTENLGDFLSENKHFVQAMRTCTRKNSNCGLTCVFHKIDTFIRYTLNDKKNLLF</sequence>
<keyword evidence="2" id="KW-1185">Reference proteome</keyword>
<comment type="caution">
    <text evidence="1">The sequence shown here is derived from an EMBL/GenBank/DDBJ whole genome shotgun (WGS) entry which is preliminary data.</text>
</comment>
<accession>U2QLX4</accession>
<dbReference type="Proteomes" id="UP000016608">
    <property type="component" value="Unassembled WGS sequence"/>
</dbReference>
<name>U2QLX4_EUBRA</name>
<protein>
    <submittedName>
        <fullName evidence="1">Uncharacterized protein</fullName>
    </submittedName>
</protein>